<evidence type="ECO:0008006" key="3">
    <source>
        <dbReference type="Google" id="ProtNLM"/>
    </source>
</evidence>
<gene>
    <name evidence="1" type="ORF">A0H81_03167</name>
</gene>
<protein>
    <recommendedName>
        <fullName evidence="3">RNI-like protein</fullName>
    </recommendedName>
</protein>
<sequence length="258" mass="28688">MHELNELVLGSALSELPQLTSLHVIECSKVDHTAILRLISHTPFLESLSFTSWESPRVLPTSISALHYLRHLTVDTHCTLTPSATPSLWTSIIALTRSWSCSLKSLTLRLSDKLLLGDAFIKDVLDVHHATLTHLALLNCGLSLEGIRLICSRCTSLQRFAVSVPTKEIHGFSQALARSRSLHTLTDVGDIHHSHAQRAPISKLDVRTIMEHVQSLEKVIADGRVWAADRTDGFMGEGMRLYVQKRASSSPVHWFMPP</sequence>
<evidence type="ECO:0000313" key="1">
    <source>
        <dbReference type="EMBL" id="OBZ76497.1"/>
    </source>
</evidence>
<name>A0A1C7MIN8_GRIFR</name>
<dbReference type="Proteomes" id="UP000092993">
    <property type="component" value="Unassembled WGS sequence"/>
</dbReference>
<dbReference type="InterPro" id="IPR032675">
    <property type="entry name" value="LRR_dom_sf"/>
</dbReference>
<dbReference type="AlphaFoldDB" id="A0A1C7MIN8"/>
<keyword evidence="2" id="KW-1185">Reference proteome</keyword>
<organism evidence="1 2">
    <name type="scientific">Grifola frondosa</name>
    <name type="common">Maitake</name>
    <name type="synonym">Polyporus frondosus</name>
    <dbReference type="NCBI Taxonomy" id="5627"/>
    <lineage>
        <taxon>Eukaryota</taxon>
        <taxon>Fungi</taxon>
        <taxon>Dikarya</taxon>
        <taxon>Basidiomycota</taxon>
        <taxon>Agaricomycotina</taxon>
        <taxon>Agaricomycetes</taxon>
        <taxon>Polyporales</taxon>
        <taxon>Grifolaceae</taxon>
        <taxon>Grifola</taxon>
    </lineage>
</organism>
<dbReference type="OMA" id="DIHHSHA"/>
<dbReference type="SUPFAM" id="SSF52047">
    <property type="entry name" value="RNI-like"/>
    <property type="match status" value="1"/>
</dbReference>
<proteinExistence type="predicted"/>
<evidence type="ECO:0000313" key="2">
    <source>
        <dbReference type="Proteomes" id="UP000092993"/>
    </source>
</evidence>
<dbReference type="Gene3D" id="3.80.10.10">
    <property type="entry name" value="Ribonuclease Inhibitor"/>
    <property type="match status" value="1"/>
</dbReference>
<dbReference type="EMBL" id="LUGG01000003">
    <property type="protein sequence ID" value="OBZ76497.1"/>
    <property type="molecule type" value="Genomic_DNA"/>
</dbReference>
<comment type="caution">
    <text evidence="1">The sequence shown here is derived from an EMBL/GenBank/DDBJ whole genome shotgun (WGS) entry which is preliminary data.</text>
</comment>
<dbReference type="OrthoDB" id="3005567at2759"/>
<accession>A0A1C7MIN8</accession>
<dbReference type="STRING" id="5627.A0A1C7MIN8"/>
<reference evidence="1 2" key="1">
    <citation type="submission" date="2016-03" db="EMBL/GenBank/DDBJ databases">
        <title>Whole genome sequencing of Grifola frondosa 9006-11.</title>
        <authorList>
            <person name="Min B."/>
            <person name="Park H."/>
            <person name="Kim J.-G."/>
            <person name="Cho H."/>
            <person name="Oh Y.-L."/>
            <person name="Kong W.-S."/>
            <person name="Choi I.-G."/>
        </authorList>
    </citation>
    <scope>NUCLEOTIDE SEQUENCE [LARGE SCALE GENOMIC DNA]</scope>
    <source>
        <strain evidence="1 2">9006-11</strain>
    </source>
</reference>